<organism evidence="2 3">
    <name type="scientific">Cylicocyclus nassatus</name>
    <name type="common">Nematode worm</name>
    <dbReference type="NCBI Taxonomy" id="53992"/>
    <lineage>
        <taxon>Eukaryota</taxon>
        <taxon>Metazoa</taxon>
        <taxon>Ecdysozoa</taxon>
        <taxon>Nematoda</taxon>
        <taxon>Chromadorea</taxon>
        <taxon>Rhabditida</taxon>
        <taxon>Rhabditina</taxon>
        <taxon>Rhabditomorpha</taxon>
        <taxon>Strongyloidea</taxon>
        <taxon>Strongylidae</taxon>
        <taxon>Cylicocyclus</taxon>
    </lineage>
</organism>
<gene>
    <name evidence="2" type="ORF">CYNAS_LOCUS8696</name>
</gene>
<evidence type="ECO:0000313" key="3">
    <source>
        <dbReference type="Proteomes" id="UP001176961"/>
    </source>
</evidence>
<dbReference type="AlphaFoldDB" id="A0AA36GR38"/>
<evidence type="ECO:0000313" key="2">
    <source>
        <dbReference type="EMBL" id="CAJ0596713.1"/>
    </source>
</evidence>
<proteinExistence type="predicted"/>
<evidence type="ECO:0000256" key="1">
    <source>
        <dbReference type="SAM" id="SignalP"/>
    </source>
</evidence>
<accession>A0AA36GR38</accession>
<feature type="chain" id="PRO_5041420326" evidence="1">
    <location>
        <begin position="19"/>
        <end position="76"/>
    </location>
</feature>
<dbReference type="EMBL" id="CATQJL010000223">
    <property type="protein sequence ID" value="CAJ0596713.1"/>
    <property type="molecule type" value="Genomic_DNA"/>
</dbReference>
<dbReference type="Proteomes" id="UP001176961">
    <property type="component" value="Unassembled WGS sequence"/>
</dbReference>
<comment type="caution">
    <text evidence="2">The sequence shown here is derived from an EMBL/GenBank/DDBJ whole genome shotgun (WGS) entry which is preliminary data.</text>
</comment>
<protein>
    <submittedName>
        <fullName evidence="2">Uncharacterized protein</fullName>
    </submittedName>
</protein>
<feature type="signal peptide" evidence="1">
    <location>
        <begin position="1"/>
        <end position="18"/>
    </location>
</feature>
<sequence length="76" mass="8753">MNILVLLILLGICSITLSQEKEKKKKNRYYGCAAGDESCLRVYTRKSFVAAKERMQKMNIALYQDKEECKKACKKS</sequence>
<reference evidence="2" key="1">
    <citation type="submission" date="2023-07" db="EMBL/GenBank/DDBJ databases">
        <authorList>
            <consortium name="CYATHOMIX"/>
        </authorList>
    </citation>
    <scope>NUCLEOTIDE SEQUENCE</scope>
    <source>
        <strain evidence="2">N/A</strain>
    </source>
</reference>
<keyword evidence="1" id="KW-0732">Signal</keyword>
<keyword evidence="3" id="KW-1185">Reference proteome</keyword>
<name>A0AA36GR38_CYLNA</name>